<gene>
    <name evidence="15" type="primary">ilvB</name>
    <name evidence="15" type="ORF">G3M70_02385</name>
</gene>
<dbReference type="Pfam" id="PF02776">
    <property type="entry name" value="TPP_enzyme_N"/>
    <property type="match status" value="1"/>
</dbReference>
<dbReference type="NCBIfam" id="TIGR00118">
    <property type="entry name" value="acolac_lg"/>
    <property type="match status" value="1"/>
</dbReference>
<organism evidence="15 16">
    <name type="scientific">Candidatus Nitronauta litoralis</name>
    <dbReference type="NCBI Taxonomy" id="2705533"/>
    <lineage>
        <taxon>Bacteria</taxon>
        <taxon>Pseudomonadati</taxon>
        <taxon>Nitrospinota/Tectimicrobiota group</taxon>
        <taxon>Nitrospinota</taxon>
        <taxon>Nitrospinia</taxon>
        <taxon>Nitrospinales</taxon>
        <taxon>Nitrospinaceae</taxon>
        <taxon>Candidatus Nitronauta</taxon>
    </lineage>
</organism>
<dbReference type="EMBL" id="CP048685">
    <property type="protein sequence ID" value="QPJ60797.1"/>
    <property type="molecule type" value="Genomic_DNA"/>
</dbReference>
<evidence type="ECO:0000256" key="7">
    <source>
        <dbReference type="ARBA" id="ARBA00022723"/>
    </source>
</evidence>
<evidence type="ECO:0000256" key="1">
    <source>
        <dbReference type="ARBA" id="ARBA00004974"/>
    </source>
</evidence>
<dbReference type="InterPro" id="IPR045229">
    <property type="entry name" value="TPP_enz"/>
</dbReference>
<dbReference type="SUPFAM" id="SSF52467">
    <property type="entry name" value="DHS-like NAD/FAD-binding domain"/>
    <property type="match status" value="1"/>
</dbReference>
<feature type="domain" description="Thiamine pyrophosphate enzyme N-terminal TPP-binding" evidence="14">
    <location>
        <begin position="25"/>
        <end position="139"/>
    </location>
</feature>
<keyword evidence="5 11" id="KW-0028">Amino-acid biosynthesis</keyword>
<dbReference type="UniPathway" id="UPA00049">
    <property type="reaction ID" value="UER00059"/>
</dbReference>
<dbReference type="GO" id="GO:0009099">
    <property type="term" value="P:L-valine biosynthetic process"/>
    <property type="evidence" value="ECO:0007669"/>
    <property type="project" value="UniProtKB-UniPathway"/>
</dbReference>
<evidence type="ECO:0000313" key="15">
    <source>
        <dbReference type="EMBL" id="QPJ60797.1"/>
    </source>
</evidence>
<dbReference type="GO" id="GO:0000287">
    <property type="term" value="F:magnesium ion binding"/>
    <property type="evidence" value="ECO:0007669"/>
    <property type="project" value="UniProtKB-UniRule"/>
</dbReference>
<dbReference type="Pfam" id="PF02775">
    <property type="entry name" value="TPP_enzyme_C"/>
    <property type="match status" value="1"/>
</dbReference>
<dbReference type="InterPro" id="IPR029061">
    <property type="entry name" value="THDP-binding"/>
</dbReference>
<dbReference type="InterPro" id="IPR012000">
    <property type="entry name" value="Thiamin_PyroP_enz_cen_dom"/>
</dbReference>
<evidence type="ECO:0000313" key="16">
    <source>
        <dbReference type="Proteomes" id="UP000594688"/>
    </source>
</evidence>
<comment type="cofactor">
    <cofactor evidence="11">
        <name>Mg(2+)</name>
        <dbReference type="ChEBI" id="CHEBI:18420"/>
    </cofactor>
    <text evidence="11">Binds 1 Mg(2+) ion per subunit.</text>
</comment>
<dbReference type="PROSITE" id="PS00187">
    <property type="entry name" value="TPP_ENZYMES"/>
    <property type="match status" value="1"/>
</dbReference>
<comment type="pathway">
    <text evidence="2 11">Amino-acid biosynthesis; L-valine biosynthesis; L-valine from pyruvate: step 1/4.</text>
</comment>
<dbReference type="KEGG" id="nli:G3M70_02385"/>
<comment type="cofactor">
    <cofactor evidence="11">
        <name>thiamine diphosphate</name>
        <dbReference type="ChEBI" id="CHEBI:58937"/>
    </cofactor>
    <text evidence="11">Binds 1 thiamine pyrophosphate per subunit.</text>
</comment>
<dbReference type="PANTHER" id="PTHR18968">
    <property type="entry name" value="THIAMINE PYROPHOSPHATE ENZYMES"/>
    <property type="match status" value="1"/>
</dbReference>
<comment type="similarity">
    <text evidence="3 11">Belongs to the TPP enzyme family.</text>
</comment>
<evidence type="ECO:0000256" key="8">
    <source>
        <dbReference type="ARBA" id="ARBA00022842"/>
    </source>
</evidence>
<dbReference type="CDD" id="cd07035">
    <property type="entry name" value="TPP_PYR_POX_like"/>
    <property type="match status" value="1"/>
</dbReference>
<dbReference type="GO" id="GO:0003984">
    <property type="term" value="F:acetolactate synthase activity"/>
    <property type="evidence" value="ECO:0007669"/>
    <property type="project" value="UniProtKB-EC"/>
</dbReference>
<dbReference type="GO" id="GO:0030976">
    <property type="term" value="F:thiamine pyrophosphate binding"/>
    <property type="evidence" value="ECO:0007669"/>
    <property type="project" value="UniProtKB-UniRule"/>
</dbReference>
<keyword evidence="9 11" id="KW-0786">Thiamine pyrophosphate</keyword>
<dbReference type="InterPro" id="IPR011766">
    <property type="entry name" value="TPP_enzyme_TPP-bd"/>
</dbReference>
<sequence>MASRQTSSKKIIDIDQAKQSAGLPMKGRDIIVKSLENEGVEVIFGYPGGASMEIHQALTLSKKIRHILPRHEQGAAFAAAGYARTTGRVGVCMATSGPGATNLLTGIMDSKMDSVPLLAITGQVPAPVLGSDAFQECDVVGGTFPMVKHSYLVSDINDIPSVIQEAVHIATTGRPGPVLVDIPKNLQQQETIPNFNVSLDLPGYKPNYKPSPQQVKKAMHAIREAKRPIVYAGGGIITGEASEELRKFIEITGLPITNTVMGLGSFPMEDPLSLHMLGMHGAVYANIAINHADLVIALGVRFDDRVTGKLAEFCPNARFIHVDIDPSEINKNIAIDVPIQGDVKLALQMMNKQAERKADIDGWLKQLQDWKKEFPLSYESNEKAIVPQHVICEAQRLADDDVIVSVGVGQHQMWTAQFWRFHSPRTFMSSSGLGSMGFGLPAAMGAQVAHPDRQVINIDGDGCFLMNIQELQTLKIENIPVKNIVLNNAHLGMVAQWEDRFYDSLRGHTFIGDANFAEIAAAFGVAGETITKPEEVEPALKRMLEFNGPYVLDVKYPYNDQSHGHVIPMIPGGGTYLDSILDAKSNLRQYWDKKGFSYKG</sequence>
<evidence type="ECO:0000256" key="11">
    <source>
        <dbReference type="RuleBase" id="RU003591"/>
    </source>
</evidence>
<feature type="domain" description="Thiamine pyrophosphate enzyme TPP-binding" evidence="13">
    <location>
        <begin position="407"/>
        <end position="554"/>
    </location>
</feature>
<dbReference type="PANTHER" id="PTHR18968:SF13">
    <property type="entry name" value="ACETOLACTATE SYNTHASE CATALYTIC SUBUNIT, MITOCHONDRIAL"/>
    <property type="match status" value="1"/>
</dbReference>
<dbReference type="InterPro" id="IPR012846">
    <property type="entry name" value="Acetolactate_synth_lsu"/>
</dbReference>
<dbReference type="Gene3D" id="3.40.50.970">
    <property type="match status" value="2"/>
</dbReference>
<dbReference type="GO" id="GO:0005948">
    <property type="term" value="C:acetolactate synthase complex"/>
    <property type="evidence" value="ECO:0007669"/>
    <property type="project" value="TreeGrafter"/>
</dbReference>
<comment type="catalytic activity">
    <reaction evidence="11">
        <text>2 pyruvate + H(+) = (2S)-2-acetolactate + CO2</text>
        <dbReference type="Rhea" id="RHEA:25249"/>
        <dbReference type="ChEBI" id="CHEBI:15361"/>
        <dbReference type="ChEBI" id="CHEBI:15378"/>
        <dbReference type="ChEBI" id="CHEBI:16526"/>
        <dbReference type="ChEBI" id="CHEBI:58476"/>
        <dbReference type="EC" id="2.2.1.6"/>
    </reaction>
</comment>
<dbReference type="FunFam" id="3.40.50.970:FF:000007">
    <property type="entry name" value="Acetolactate synthase"/>
    <property type="match status" value="1"/>
</dbReference>
<name>A0A7T0BTM6_9BACT</name>
<protein>
    <recommendedName>
        <fullName evidence="4 11">Acetolactate synthase</fullName>
        <ecNumber evidence="4 11">2.2.1.6</ecNumber>
    </recommendedName>
</protein>
<dbReference type="SUPFAM" id="SSF52518">
    <property type="entry name" value="Thiamin diphosphate-binding fold (THDP-binding)"/>
    <property type="match status" value="2"/>
</dbReference>
<evidence type="ECO:0000256" key="3">
    <source>
        <dbReference type="ARBA" id="ARBA00007812"/>
    </source>
</evidence>
<dbReference type="InterPro" id="IPR000399">
    <property type="entry name" value="TPP-bd_CS"/>
</dbReference>
<evidence type="ECO:0000256" key="4">
    <source>
        <dbReference type="ARBA" id="ARBA00013145"/>
    </source>
</evidence>
<evidence type="ECO:0000256" key="9">
    <source>
        <dbReference type="ARBA" id="ARBA00023052"/>
    </source>
</evidence>
<dbReference type="Gene3D" id="3.40.50.1220">
    <property type="entry name" value="TPP-binding domain"/>
    <property type="match status" value="1"/>
</dbReference>
<evidence type="ECO:0000259" key="13">
    <source>
        <dbReference type="Pfam" id="PF02775"/>
    </source>
</evidence>
<dbReference type="InterPro" id="IPR029035">
    <property type="entry name" value="DHS-like_NAD/FAD-binding_dom"/>
</dbReference>
<accession>A0A7T0BTM6</accession>
<reference evidence="15 16" key="1">
    <citation type="submission" date="2020-02" db="EMBL/GenBank/DDBJ databases">
        <title>Genomic and physiological characterization of two novel Nitrospinaceae genera.</title>
        <authorList>
            <person name="Mueller A.J."/>
            <person name="Jung M.-Y."/>
            <person name="Strachan C.R."/>
            <person name="Herbold C.W."/>
            <person name="Kirkegaard R.H."/>
            <person name="Daims H."/>
        </authorList>
    </citation>
    <scope>NUCLEOTIDE SEQUENCE [LARGE SCALE GENOMIC DNA]</scope>
    <source>
        <strain evidence="15">EB</strain>
    </source>
</reference>
<evidence type="ECO:0000259" key="14">
    <source>
        <dbReference type="Pfam" id="PF02776"/>
    </source>
</evidence>
<dbReference type="FunFam" id="3.40.50.1220:FF:000008">
    <property type="entry name" value="Acetolactate synthase"/>
    <property type="match status" value="1"/>
</dbReference>
<keyword evidence="8 11" id="KW-0460">Magnesium</keyword>
<dbReference type="EC" id="2.2.1.6" evidence="4 11"/>
<dbReference type="GO" id="GO:0009097">
    <property type="term" value="P:isoleucine biosynthetic process"/>
    <property type="evidence" value="ECO:0007669"/>
    <property type="project" value="UniProtKB-UniPathway"/>
</dbReference>
<dbReference type="InterPro" id="IPR039368">
    <property type="entry name" value="AHAS_TPP"/>
</dbReference>
<keyword evidence="10 11" id="KW-0100">Branched-chain amino acid biosynthesis</keyword>
<keyword evidence="7 11" id="KW-0479">Metal-binding</keyword>
<evidence type="ECO:0000256" key="2">
    <source>
        <dbReference type="ARBA" id="ARBA00005025"/>
    </source>
</evidence>
<comment type="pathway">
    <text evidence="1 11">Amino-acid biosynthesis; L-isoleucine biosynthesis; L-isoleucine from 2-oxobutanoate: step 1/4.</text>
</comment>
<feature type="domain" description="Thiamine pyrophosphate enzyme central" evidence="12">
    <location>
        <begin position="215"/>
        <end position="349"/>
    </location>
</feature>
<proteinExistence type="inferred from homology"/>
<dbReference type="GO" id="GO:0050660">
    <property type="term" value="F:flavin adenine dinucleotide binding"/>
    <property type="evidence" value="ECO:0007669"/>
    <property type="project" value="InterPro"/>
</dbReference>
<evidence type="ECO:0000256" key="6">
    <source>
        <dbReference type="ARBA" id="ARBA00022679"/>
    </source>
</evidence>
<evidence type="ECO:0000259" key="12">
    <source>
        <dbReference type="Pfam" id="PF00205"/>
    </source>
</evidence>
<dbReference type="Pfam" id="PF00205">
    <property type="entry name" value="TPP_enzyme_M"/>
    <property type="match status" value="1"/>
</dbReference>
<dbReference type="InterPro" id="IPR012001">
    <property type="entry name" value="Thiamin_PyroP_enz_TPP-bd_dom"/>
</dbReference>
<evidence type="ECO:0000256" key="5">
    <source>
        <dbReference type="ARBA" id="ARBA00022605"/>
    </source>
</evidence>
<dbReference type="UniPathway" id="UPA00047">
    <property type="reaction ID" value="UER00055"/>
</dbReference>
<dbReference type="CDD" id="cd02015">
    <property type="entry name" value="TPP_AHAS"/>
    <property type="match status" value="1"/>
</dbReference>
<keyword evidence="6 11" id="KW-0808">Transferase</keyword>
<dbReference type="Proteomes" id="UP000594688">
    <property type="component" value="Chromosome"/>
</dbReference>
<dbReference type="AlphaFoldDB" id="A0A7T0BTM6"/>
<evidence type="ECO:0000256" key="10">
    <source>
        <dbReference type="ARBA" id="ARBA00023304"/>
    </source>
</evidence>